<feature type="compositionally biased region" description="Pro residues" evidence="1">
    <location>
        <begin position="505"/>
        <end position="514"/>
    </location>
</feature>
<dbReference type="AlphaFoldDB" id="A0A370TVW8"/>
<feature type="region of interest" description="Disordered" evidence="1">
    <location>
        <begin position="133"/>
        <end position="204"/>
    </location>
</feature>
<feature type="compositionally biased region" description="Low complexity" evidence="1">
    <location>
        <begin position="582"/>
        <end position="598"/>
    </location>
</feature>
<dbReference type="Proteomes" id="UP000254866">
    <property type="component" value="Unassembled WGS sequence"/>
</dbReference>
<feature type="region of interest" description="Disordered" evidence="1">
    <location>
        <begin position="253"/>
        <end position="336"/>
    </location>
</feature>
<feature type="compositionally biased region" description="Basic and acidic residues" evidence="1">
    <location>
        <begin position="183"/>
        <end position="193"/>
    </location>
</feature>
<dbReference type="RefSeq" id="XP_031872328.1">
    <property type="nucleotide sequence ID" value="XM_032012635.1"/>
</dbReference>
<feature type="region of interest" description="Disordered" evidence="1">
    <location>
        <begin position="67"/>
        <end position="102"/>
    </location>
</feature>
<proteinExistence type="predicted"/>
<feature type="compositionally biased region" description="Polar residues" evidence="1">
    <location>
        <begin position="550"/>
        <end position="566"/>
    </location>
</feature>
<dbReference type="EMBL" id="NPIC01000002">
    <property type="protein sequence ID" value="RDL39672.1"/>
    <property type="molecule type" value="Genomic_DNA"/>
</dbReference>
<evidence type="ECO:0000313" key="2">
    <source>
        <dbReference type="EMBL" id="RDL39672.1"/>
    </source>
</evidence>
<feature type="compositionally biased region" description="Basic and acidic residues" evidence="1">
    <location>
        <begin position="158"/>
        <end position="170"/>
    </location>
</feature>
<accession>A0A370TVW8</accession>
<feature type="compositionally biased region" description="Basic and acidic residues" evidence="1">
    <location>
        <begin position="308"/>
        <end position="327"/>
    </location>
</feature>
<dbReference type="OrthoDB" id="5244495at2759"/>
<feature type="compositionally biased region" description="Low complexity" evidence="1">
    <location>
        <begin position="493"/>
        <end position="504"/>
    </location>
</feature>
<comment type="caution">
    <text evidence="2">The sequence shown here is derived from an EMBL/GenBank/DDBJ whole genome shotgun (WGS) entry which is preliminary data.</text>
</comment>
<evidence type="ECO:0000256" key="1">
    <source>
        <dbReference type="SAM" id="MobiDB-lite"/>
    </source>
</evidence>
<feature type="region of interest" description="Disordered" evidence="1">
    <location>
        <begin position="485"/>
        <end position="604"/>
    </location>
</feature>
<name>A0A370TVW8_9HELO</name>
<organism evidence="2 3">
    <name type="scientific">Venustampulla echinocandica</name>
    <dbReference type="NCBI Taxonomy" id="2656787"/>
    <lineage>
        <taxon>Eukaryota</taxon>
        <taxon>Fungi</taxon>
        <taxon>Dikarya</taxon>
        <taxon>Ascomycota</taxon>
        <taxon>Pezizomycotina</taxon>
        <taxon>Leotiomycetes</taxon>
        <taxon>Helotiales</taxon>
        <taxon>Pleuroascaceae</taxon>
        <taxon>Venustampulla</taxon>
    </lineage>
</organism>
<protein>
    <submittedName>
        <fullName evidence="2">Uncharacterized protein</fullName>
    </submittedName>
</protein>
<feature type="compositionally biased region" description="Polar residues" evidence="1">
    <location>
        <begin position="171"/>
        <end position="182"/>
    </location>
</feature>
<keyword evidence="3" id="KW-1185">Reference proteome</keyword>
<feature type="compositionally biased region" description="Polar residues" evidence="1">
    <location>
        <begin position="400"/>
        <end position="423"/>
    </location>
</feature>
<dbReference type="GeneID" id="43596861"/>
<reference evidence="2 3" key="1">
    <citation type="journal article" date="2018" name="IMA Fungus">
        <title>IMA Genome-F 9: Draft genome sequence of Annulohypoxylon stygium, Aspergillus mulundensis, Berkeleyomyces basicola (syn. Thielaviopsis basicola), Ceratocystis smalleyi, two Cercospora beticola strains, Coleophoma cylindrospora, Fusarium fracticaudum, Phialophora cf. hyalina, and Morchella septimelata.</title>
        <authorList>
            <person name="Wingfield B.D."/>
            <person name="Bills G.F."/>
            <person name="Dong Y."/>
            <person name="Huang W."/>
            <person name="Nel W.J."/>
            <person name="Swalarsk-Parry B.S."/>
            <person name="Vaghefi N."/>
            <person name="Wilken P.M."/>
            <person name="An Z."/>
            <person name="de Beer Z.W."/>
            <person name="De Vos L."/>
            <person name="Chen L."/>
            <person name="Duong T.A."/>
            <person name="Gao Y."/>
            <person name="Hammerbacher A."/>
            <person name="Kikkert J.R."/>
            <person name="Li Y."/>
            <person name="Li H."/>
            <person name="Li K."/>
            <person name="Li Q."/>
            <person name="Liu X."/>
            <person name="Ma X."/>
            <person name="Naidoo K."/>
            <person name="Pethybridge S.J."/>
            <person name="Sun J."/>
            <person name="Steenkamp E.T."/>
            <person name="van der Nest M.A."/>
            <person name="van Wyk S."/>
            <person name="Wingfield M.J."/>
            <person name="Xiong C."/>
            <person name="Yue Q."/>
            <person name="Zhang X."/>
        </authorList>
    </citation>
    <scope>NUCLEOTIDE SEQUENCE [LARGE SCALE GENOMIC DNA]</scope>
    <source>
        <strain evidence="2 3">BP 5553</strain>
    </source>
</reference>
<sequence>MGKFWSDEECRVFIDLIMPLRNQADPLDWKELAPIMEAEMQSRGPLRRQYTANVLFLHWYQRVSQRAQGRGEVDPRNLPGPQRPQARPATNTPQKIPKRSYKKNPTILKAHGIHHRNQPSEILGDDNNDEIEADVESQETNEEDDRHTSLYQQPSDAYDDRGDGDGDDSTRPNTTRQGQVSINHKDDKDDHLMARPPQTRGNTFTDMMKKQGARKRAHLLMEDLEADEALNYVPEKLRKGDRNTDANIADAMSHNRNRSDGSLKPQGALGIKTTIGTSRGSGTFRAKPAGRASGAVNTMKAANAVDKSTPRRAEESRLEQEGPEHTDYISTPDPALRGRNYTAASLVENMPTRFPLKPTNKQTVDSGFRAPTKAIPYPLSTSQSNSNFDEKPFASAYKTIRSSKQTPTSSPVESIQTETPSRPTKSKARTPLPSSPITHSSDVHPITVILRQKRFQEASSSSTYAPISLQNNAPVASVTGKNQFQSINKDVAPSSPGHSRSSSHLPPPPPPRPQSRPENNVSPPPRASSAPSRPVGGQTETWRVPPRLPQRQSVSSSNKGTNTSASPPSPGIPLRENPRARPPSSTSASGATGSTDSSPHPPSS</sequence>
<feature type="compositionally biased region" description="Acidic residues" evidence="1">
    <location>
        <begin position="133"/>
        <end position="143"/>
    </location>
</feature>
<gene>
    <name evidence="2" type="ORF">BP5553_04012</name>
</gene>
<feature type="region of interest" description="Disordered" evidence="1">
    <location>
        <begin position="352"/>
        <end position="445"/>
    </location>
</feature>
<evidence type="ECO:0000313" key="3">
    <source>
        <dbReference type="Proteomes" id="UP000254866"/>
    </source>
</evidence>